<dbReference type="EMBL" id="JBHLTG010000009">
    <property type="protein sequence ID" value="MFC0681780.1"/>
    <property type="molecule type" value="Genomic_DNA"/>
</dbReference>
<name>A0ABV6RXS2_9GAMM</name>
<keyword evidence="3" id="KW-1185">Reference proteome</keyword>
<dbReference type="RefSeq" id="WP_386675034.1">
    <property type="nucleotide sequence ID" value="NZ_JBHLTG010000009.1"/>
</dbReference>
<evidence type="ECO:0000313" key="2">
    <source>
        <dbReference type="EMBL" id="MFC0681780.1"/>
    </source>
</evidence>
<feature type="region of interest" description="Disordered" evidence="1">
    <location>
        <begin position="38"/>
        <end position="59"/>
    </location>
</feature>
<dbReference type="Proteomes" id="UP001589896">
    <property type="component" value="Unassembled WGS sequence"/>
</dbReference>
<accession>A0ABV6RXS2</accession>
<evidence type="ECO:0000313" key="3">
    <source>
        <dbReference type="Proteomes" id="UP001589896"/>
    </source>
</evidence>
<protein>
    <submittedName>
        <fullName evidence="2">Uncharacterized protein</fullName>
    </submittedName>
</protein>
<organism evidence="2 3">
    <name type="scientific">Lysobacter korlensis</name>
    <dbReference type="NCBI Taxonomy" id="553636"/>
    <lineage>
        <taxon>Bacteria</taxon>
        <taxon>Pseudomonadati</taxon>
        <taxon>Pseudomonadota</taxon>
        <taxon>Gammaproteobacteria</taxon>
        <taxon>Lysobacterales</taxon>
        <taxon>Lysobacteraceae</taxon>
        <taxon>Lysobacter</taxon>
    </lineage>
</organism>
<gene>
    <name evidence="2" type="ORF">ACFFGH_28445</name>
</gene>
<comment type="caution">
    <text evidence="2">The sequence shown here is derived from an EMBL/GenBank/DDBJ whole genome shotgun (WGS) entry which is preliminary data.</text>
</comment>
<reference evidence="2 3" key="1">
    <citation type="submission" date="2024-09" db="EMBL/GenBank/DDBJ databases">
        <authorList>
            <person name="Sun Q."/>
            <person name="Mori K."/>
        </authorList>
    </citation>
    <scope>NUCLEOTIDE SEQUENCE [LARGE SCALE GENOMIC DNA]</scope>
    <source>
        <strain evidence="2 3">KCTC 23076</strain>
    </source>
</reference>
<sequence length="118" mass="12598">MALIRDETNDPFTAEEVELVAELSSAMTFGIRTGPLAQPGVRAGAGRAGRPGGAHRERRQRVRAALRWRSQRLADLNGRPDFADPMNIVNALVGAARAWAAGLTALPQRSQARSAAAI</sequence>
<evidence type="ECO:0000256" key="1">
    <source>
        <dbReference type="SAM" id="MobiDB-lite"/>
    </source>
</evidence>
<proteinExistence type="predicted"/>